<dbReference type="Proteomes" id="UP001362999">
    <property type="component" value="Unassembled WGS sequence"/>
</dbReference>
<dbReference type="EMBL" id="JAWWNJ010000088">
    <property type="protein sequence ID" value="KAK7000649.1"/>
    <property type="molecule type" value="Genomic_DNA"/>
</dbReference>
<dbReference type="CDD" id="cd21037">
    <property type="entry name" value="MLKL_NTD"/>
    <property type="match status" value="1"/>
</dbReference>
<feature type="region of interest" description="Disordered" evidence="1">
    <location>
        <begin position="1"/>
        <end position="21"/>
    </location>
</feature>
<sequence>MVPVGTTNPQQRGSLSLSTVPPSSERQEWLTQMILTVKIFATAGEFAPFPYIRAAFGSIVIFLETVEKVTKNREDLLQLCASIMDIVMVVQNEVSSHGEVSGARLAGLCEEFIVLLRTLQQSLEDMLRKQAGVKGWLKEFLRAQSFGDQLERYRYRINELRTNFLLATTLNTNLNVANIHKTISVSGDPSSLAKQFRHIALGDINLLYETTVLNPLHKVKLFTARVSGQQSLMTVAQYEDEAVQRMKSDLEAYAHLRHPNIWQLFGFTSSSALHGLVFHEELLPLQVYRQFHRPASDLAWACMEGMLFRQFKEASHYHHWPATHDESSQDAKAMICVARDPVRLSLALPGVTENIVSPPRREKQSSGWHRSYFKQNEIIQSGDIQSISRAVCSSVSALEHCLRLIGWKQFFAMLVPMHSECHFPFETWKQLSLGWVVNRTSPKFTSTPYRLTIPQFSLLGWEFWPRWSRNGVSVDANGTAHRYTFSPGAFKARTNSGLRALFKCSIRIEDPTNQVNTCWLSQANFCLSESRMESSPNSDKQWKDSYGVINEMWCLITVNFDECHHLLRDGTPRETHLFLPHPAVENHGPCAHLQIPESDQFYWSLDSSGATRLSQDECDALGIPRLSLMFWAMARFWHHYHFNAVREFSLAKGVNPYSQDAASLLGVPLVEVQSKLDEV</sequence>
<evidence type="ECO:0000313" key="3">
    <source>
        <dbReference type="Proteomes" id="UP001362999"/>
    </source>
</evidence>
<evidence type="ECO:0008006" key="4">
    <source>
        <dbReference type="Google" id="ProtNLM"/>
    </source>
</evidence>
<comment type="caution">
    <text evidence="2">The sequence shown here is derived from an EMBL/GenBank/DDBJ whole genome shotgun (WGS) entry which is preliminary data.</text>
</comment>
<evidence type="ECO:0000313" key="2">
    <source>
        <dbReference type="EMBL" id="KAK7000649.1"/>
    </source>
</evidence>
<protein>
    <recommendedName>
        <fullName evidence="4">Fungal N-terminal domain-containing protein</fullName>
    </recommendedName>
</protein>
<dbReference type="InterPro" id="IPR059179">
    <property type="entry name" value="MLKL-like_MCAfunc"/>
</dbReference>
<evidence type="ECO:0000256" key="1">
    <source>
        <dbReference type="SAM" id="MobiDB-lite"/>
    </source>
</evidence>
<reference evidence="2 3" key="1">
    <citation type="journal article" date="2024" name="J Genomics">
        <title>Draft genome sequencing and assembly of Favolaschia claudopus CIRM-BRFM 2984 isolated from oak limbs.</title>
        <authorList>
            <person name="Navarro D."/>
            <person name="Drula E."/>
            <person name="Chaduli D."/>
            <person name="Cazenave R."/>
            <person name="Ahrendt S."/>
            <person name="Wang J."/>
            <person name="Lipzen A."/>
            <person name="Daum C."/>
            <person name="Barry K."/>
            <person name="Grigoriev I.V."/>
            <person name="Favel A."/>
            <person name="Rosso M.N."/>
            <person name="Martin F."/>
        </authorList>
    </citation>
    <scope>NUCLEOTIDE SEQUENCE [LARGE SCALE GENOMIC DNA]</scope>
    <source>
        <strain evidence="2 3">CIRM-BRFM 2984</strain>
    </source>
</reference>
<keyword evidence="3" id="KW-1185">Reference proteome</keyword>
<dbReference type="AlphaFoldDB" id="A0AAW0A395"/>
<organism evidence="2 3">
    <name type="scientific">Favolaschia claudopus</name>
    <dbReference type="NCBI Taxonomy" id="2862362"/>
    <lineage>
        <taxon>Eukaryota</taxon>
        <taxon>Fungi</taxon>
        <taxon>Dikarya</taxon>
        <taxon>Basidiomycota</taxon>
        <taxon>Agaricomycotina</taxon>
        <taxon>Agaricomycetes</taxon>
        <taxon>Agaricomycetidae</taxon>
        <taxon>Agaricales</taxon>
        <taxon>Marasmiineae</taxon>
        <taxon>Mycenaceae</taxon>
        <taxon>Favolaschia</taxon>
    </lineage>
</organism>
<name>A0AAW0A395_9AGAR</name>
<gene>
    <name evidence="2" type="ORF">R3P38DRAFT_1840529</name>
</gene>
<proteinExistence type="predicted"/>
<accession>A0AAW0A395</accession>